<sequence>MSLYALVVGIDAYQPPLNELRGARHDALAVESHLRSRIPAKELDLLSLIDGKATRDAVISGFRGHLAQAGPGDTALFWFSGHGSWLPVPPELAHLESTGMFQTLLCVDSRQGSVPDLIDKELALLIADVAAGGAHVAVVLDCCHADSGSRRPDFGAYDHVPGIRSSPPSLVPPAVEALLEELRDQIGPDSPRAKVFDSVDHVLLAACGPHELALELRLGDHYRGVFTTALLDRLTQYPGATYRQLLDDTGNLVEQMAPYQHPTLFPARAVPGGTLADQPFLGGPARVPQTSMTMRFANRVWTLDAGAAHGIEPGTEADPTVVAVHSSRPPLKARVVEVRAEHSVLEPIGWSPDALDRRTGHPVVLARVPLPAEAVRLETAAAGEYVRPLIARTLAAAGEDGVPSPYARVFDPADRTRPPTIRIRAVGPGVVQLCRADGGALAPPHPCRSPEQAARLVTDLEHIARWRLVEGLDNPVSPLAGAIEIELAAVPPGQDVDRLTAPPLPVGADGGVTVDYHPTRDGGWQAPRVFVRLRNTADRMLYCVLLDLTERFRVHAELFPGDWIGARRTASVLRGRAVRLSLPSGAAVEPGARTADRFKVLISETPLNERPFMLPRLGELRPSEPVSSRVGLLNGVLDRLGFLATHRDADPAEPGVVGDWATATVRVTVRVPRVPGRDPA</sequence>
<evidence type="ECO:0000313" key="3">
    <source>
        <dbReference type="Proteomes" id="UP001499854"/>
    </source>
</evidence>
<dbReference type="RefSeq" id="WP_344661709.1">
    <property type="nucleotide sequence ID" value="NZ_BAAAQM010000058.1"/>
</dbReference>
<dbReference type="Proteomes" id="UP001499854">
    <property type="component" value="Unassembled WGS sequence"/>
</dbReference>
<dbReference type="EMBL" id="BAAAQM010000058">
    <property type="protein sequence ID" value="GAA1996881.1"/>
    <property type="molecule type" value="Genomic_DNA"/>
</dbReference>
<comment type="caution">
    <text evidence="2">The sequence shown here is derived from an EMBL/GenBank/DDBJ whole genome shotgun (WGS) entry which is preliminary data.</text>
</comment>
<keyword evidence="3" id="KW-1185">Reference proteome</keyword>
<gene>
    <name evidence="2" type="ORF">GCM10009838_72600</name>
</gene>
<dbReference type="PANTHER" id="PTHR48104:SF30">
    <property type="entry name" value="METACASPASE-1"/>
    <property type="match status" value="1"/>
</dbReference>
<name>A0ABP5EHT6_9ACTN</name>
<proteinExistence type="predicted"/>
<dbReference type="InterPro" id="IPR029030">
    <property type="entry name" value="Caspase-like_dom_sf"/>
</dbReference>
<dbReference type="SUPFAM" id="SSF52129">
    <property type="entry name" value="Caspase-like"/>
    <property type="match status" value="1"/>
</dbReference>
<organism evidence="2 3">
    <name type="scientific">Catenulispora subtropica</name>
    <dbReference type="NCBI Taxonomy" id="450798"/>
    <lineage>
        <taxon>Bacteria</taxon>
        <taxon>Bacillati</taxon>
        <taxon>Actinomycetota</taxon>
        <taxon>Actinomycetes</taxon>
        <taxon>Catenulisporales</taxon>
        <taxon>Catenulisporaceae</taxon>
        <taxon>Catenulispora</taxon>
    </lineage>
</organism>
<reference evidence="3" key="1">
    <citation type="journal article" date="2019" name="Int. J. Syst. Evol. Microbiol.">
        <title>The Global Catalogue of Microorganisms (GCM) 10K type strain sequencing project: providing services to taxonomists for standard genome sequencing and annotation.</title>
        <authorList>
            <consortium name="The Broad Institute Genomics Platform"/>
            <consortium name="The Broad Institute Genome Sequencing Center for Infectious Disease"/>
            <person name="Wu L."/>
            <person name="Ma J."/>
        </authorList>
    </citation>
    <scope>NUCLEOTIDE SEQUENCE [LARGE SCALE GENOMIC DNA]</scope>
    <source>
        <strain evidence="3">JCM 16013</strain>
    </source>
</reference>
<dbReference type="InterPro" id="IPR011600">
    <property type="entry name" value="Pept_C14_caspase"/>
</dbReference>
<protein>
    <recommendedName>
        <fullName evidence="1">Peptidase C14 caspase domain-containing protein</fullName>
    </recommendedName>
</protein>
<dbReference type="PANTHER" id="PTHR48104">
    <property type="entry name" value="METACASPASE-4"/>
    <property type="match status" value="1"/>
</dbReference>
<feature type="domain" description="Peptidase C14 caspase" evidence="1">
    <location>
        <begin position="4"/>
        <end position="264"/>
    </location>
</feature>
<dbReference type="Pfam" id="PF00656">
    <property type="entry name" value="Peptidase_C14"/>
    <property type="match status" value="1"/>
</dbReference>
<evidence type="ECO:0000313" key="2">
    <source>
        <dbReference type="EMBL" id="GAA1996881.1"/>
    </source>
</evidence>
<dbReference type="InterPro" id="IPR050452">
    <property type="entry name" value="Metacaspase"/>
</dbReference>
<evidence type="ECO:0000259" key="1">
    <source>
        <dbReference type="Pfam" id="PF00656"/>
    </source>
</evidence>
<dbReference type="Gene3D" id="3.40.50.1460">
    <property type="match status" value="1"/>
</dbReference>
<accession>A0ABP5EHT6</accession>